<keyword evidence="2" id="KW-0547">Nucleotide-binding</keyword>
<name>A0A1H7UFG0_9STRE</name>
<keyword evidence="2" id="KW-0067">ATP-binding</keyword>
<evidence type="ECO:0000256" key="3">
    <source>
        <dbReference type="SAM" id="Coils"/>
    </source>
</evidence>
<dbReference type="InterPro" id="IPR036597">
    <property type="entry name" value="Fido-like_dom_sf"/>
</dbReference>
<dbReference type="InterPro" id="IPR040198">
    <property type="entry name" value="Fido_containing"/>
</dbReference>
<dbReference type="PANTHER" id="PTHR13504:SF40">
    <property type="entry name" value="FIDO DOMAIN-CONTAINING PROTEIN"/>
    <property type="match status" value="1"/>
</dbReference>
<accession>A0A1H7UFG0</accession>
<dbReference type="PROSITE" id="PS51459">
    <property type="entry name" value="FIDO"/>
    <property type="match status" value="1"/>
</dbReference>
<dbReference type="InterPro" id="IPR003812">
    <property type="entry name" value="Fido"/>
</dbReference>
<evidence type="ECO:0000256" key="1">
    <source>
        <dbReference type="PIRSR" id="PIRSR640198-1"/>
    </source>
</evidence>
<dbReference type="Proteomes" id="UP000182764">
    <property type="component" value="Unassembled WGS sequence"/>
</dbReference>
<feature type="binding site" evidence="2">
    <location>
        <begin position="236"/>
        <end position="243"/>
    </location>
    <ligand>
        <name>ATP</name>
        <dbReference type="ChEBI" id="CHEBI:30616"/>
    </ligand>
</feature>
<keyword evidence="3" id="KW-0175">Coiled coil</keyword>
<feature type="active site" evidence="1">
    <location>
        <position position="232"/>
    </location>
</feature>
<feature type="domain" description="Fido" evidence="4">
    <location>
        <begin position="147"/>
        <end position="295"/>
    </location>
</feature>
<dbReference type="SUPFAM" id="SSF140931">
    <property type="entry name" value="Fic-like"/>
    <property type="match status" value="1"/>
</dbReference>
<dbReference type="Pfam" id="PF02661">
    <property type="entry name" value="Fic"/>
    <property type="match status" value="1"/>
</dbReference>
<dbReference type="AlphaFoldDB" id="A0A1H7UFG0"/>
<dbReference type="RefSeq" id="WP_074595318.1">
    <property type="nucleotide sequence ID" value="NZ_FNUH01000002.1"/>
</dbReference>
<proteinExistence type="predicted"/>
<dbReference type="EMBL" id="FOBM01000001">
    <property type="protein sequence ID" value="SEL95494.1"/>
    <property type="molecule type" value="Genomic_DNA"/>
</dbReference>
<feature type="binding site" evidence="2">
    <location>
        <position position="285"/>
    </location>
    <ligand>
        <name>ATP</name>
        <dbReference type="ChEBI" id="CHEBI:30616"/>
    </ligand>
</feature>
<feature type="coiled-coil region" evidence="3">
    <location>
        <begin position="304"/>
        <end position="331"/>
    </location>
</feature>
<evidence type="ECO:0000256" key="2">
    <source>
        <dbReference type="PIRSR" id="PIRSR640198-2"/>
    </source>
</evidence>
<gene>
    <name evidence="5" type="ORF">SAMN04487839_101420</name>
</gene>
<protein>
    <submittedName>
        <fullName evidence="5">Fic family protein</fullName>
    </submittedName>
</protein>
<dbReference type="GO" id="GO:0005524">
    <property type="term" value="F:ATP binding"/>
    <property type="evidence" value="ECO:0007669"/>
    <property type="project" value="UniProtKB-KW"/>
</dbReference>
<sequence length="408" mass="47894">MYKSLEIISYENYEGYEEEYQRRINAPSVFKTNLSIHPFSKKKQAREIESYNLFYIPLADHMIQLEKIYYKSQRLILLAHQLPSLLMNNLVISQIFDEIQSTNEIEGVKSTRREINEAYAFPEKNKRFSGIVKMYESIFKNDFDKIESLSDYRAIYDKIFLDEIPESDKPDGKLFRKDLVFVSGGNKYVHQGDINEDAINDDLTKLIIFMNSNQCPSLVKAIITHYFFEYVHPFYDGNGRMGRFLLSSYIARKTDLLTGLSLSEVINQNRKDYEESFSKVSHPKNRGEITLFIGKLLKLIEKGQENMLIKLDKLNSQVKILNKKINQLDLSEIEKNLLFVLAQNDLFDLNHHQLSNKDLLVILKDEKYARTRLDKAMKMLESKGYITKIKKSPTTYKLVVDFLEKYRE</sequence>
<evidence type="ECO:0000313" key="5">
    <source>
        <dbReference type="EMBL" id="SEL95494.1"/>
    </source>
</evidence>
<evidence type="ECO:0000313" key="6">
    <source>
        <dbReference type="Proteomes" id="UP000182764"/>
    </source>
</evidence>
<dbReference type="PANTHER" id="PTHR13504">
    <property type="entry name" value="FIDO DOMAIN-CONTAINING PROTEIN DDB_G0283145"/>
    <property type="match status" value="1"/>
</dbReference>
<organism evidence="5 6">
    <name type="scientific">Streptococcus gallolyticus</name>
    <dbReference type="NCBI Taxonomy" id="315405"/>
    <lineage>
        <taxon>Bacteria</taxon>
        <taxon>Bacillati</taxon>
        <taxon>Bacillota</taxon>
        <taxon>Bacilli</taxon>
        <taxon>Lactobacillales</taxon>
        <taxon>Streptococcaceae</taxon>
        <taxon>Streptococcus</taxon>
    </lineage>
</organism>
<evidence type="ECO:0000259" key="4">
    <source>
        <dbReference type="PROSITE" id="PS51459"/>
    </source>
</evidence>
<reference evidence="5 6" key="1">
    <citation type="submission" date="2016-10" db="EMBL/GenBank/DDBJ databases">
        <authorList>
            <person name="de Groot N.N."/>
        </authorList>
    </citation>
    <scope>NUCLEOTIDE SEQUENCE [LARGE SCALE GENOMIC DNA]</scope>
    <source>
        <strain evidence="5 6">VTM1R29</strain>
    </source>
</reference>
<dbReference type="Gene3D" id="1.10.3290.10">
    <property type="entry name" value="Fido-like domain"/>
    <property type="match status" value="1"/>
</dbReference>